<name>A0AAJ6QYD6_9ACAR</name>
<sequence>MPKVDSRRFKYHQAAKKRQEKNPDGSAKITAADQPAPHTSAATVNPSVGSEIDLDRLIMPPPQHWDRKTLVGIHKKITQGKNKKEKARARRSLLLKRLEASDAIIKEMVESKRREEASIAEPDASVEHNRDSQQRSRDGQGTSSGVEMPYWARNRTPMKRDRKHKDMLQDIDVFNKVLQDEHFKANPGEIMLNHLSILIQREYLDELNTRKQ</sequence>
<dbReference type="GO" id="GO:0000462">
    <property type="term" value="P:maturation of SSU-rRNA from tricistronic rRNA transcript (SSU-rRNA, 5.8S rRNA, LSU-rRNA)"/>
    <property type="evidence" value="ECO:0007669"/>
    <property type="project" value="InterPro"/>
</dbReference>
<dbReference type="Proteomes" id="UP000694867">
    <property type="component" value="Unplaced"/>
</dbReference>
<evidence type="ECO:0000256" key="1">
    <source>
        <dbReference type="ARBA" id="ARBA00004604"/>
    </source>
</evidence>
<dbReference type="KEGG" id="goe:100900081"/>
<keyword evidence="3" id="KW-0539">Nucleus</keyword>
<evidence type="ECO:0000313" key="5">
    <source>
        <dbReference type="Proteomes" id="UP000694867"/>
    </source>
</evidence>
<feature type="compositionally biased region" description="Basic and acidic residues" evidence="4">
    <location>
        <begin position="125"/>
        <end position="138"/>
    </location>
</feature>
<reference evidence="6" key="1">
    <citation type="submission" date="2025-08" db="UniProtKB">
        <authorList>
            <consortium name="RefSeq"/>
        </authorList>
    </citation>
    <scope>IDENTIFICATION</scope>
</reference>
<dbReference type="GO" id="GO:0005730">
    <property type="term" value="C:nucleolus"/>
    <property type="evidence" value="ECO:0007669"/>
    <property type="project" value="UniProtKB-SubCell"/>
</dbReference>
<dbReference type="GeneID" id="100900081"/>
<dbReference type="Pfam" id="PF15341">
    <property type="entry name" value="SLX9"/>
    <property type="match status" value="1"/>
</dbReference>
<feature type="region of interest" description="Disordered" evidence="4">
    <location>
        <begin position="1"/>
        <end position="48"/>
    </location>
</feature>
<evidence type="ECO:0000313" key="6">
    <source>
        <dbReference type="RefSeq" id="XP_003747928.1"/>
    </source>
</evidence>
<proteinExistence type="inferred from homology"/>
<evidence type="ECO:0000256" key="4">
    <source>
        <dbReference type="SAM" id="MobiDB-lite"/>
    </source>
</evidence>
<keyword evidence="5" id="KW-1185">Reference proteome</keyword>
<dbReference type="AlphaFoldDB" id="A0AAJ6QYD6"/>
<dbReference type="RefSeq" id="XP_003747928.1">
    <property type="nucleotide sequence ID" value="XM_003747880.1"/>
</dbReference>
<dbReference type="GO" id="GO:0030688">
    <property type="term" value="C:preribosome, small subunit precursor"/>
    <property type="evidence" value="ECO:0007669"/>
    <property type="project" value="InterPro"/>
</dbReference>
<accession>A0AAJ6QYD6</accession>
<comment type="subcellular location">
    <subcellularLocation>
        <location evidence="1">Nucleus</location>
        <location evidence="1">Nucleolus</location>
    </subcellularLocation>
</comment>
<organism evidence="5 6">
    <name type="scientific">Galendromus occidentalis</name>
    <name type="common">western predatory mite</name>
    <dbReference type="NCBI Taxonomy" id="34638"/>
    <lineage>
        <taxon>Eukaryota</taxon>
        <taxon>Metazoa</taxon>
        <taxon>Ecdysozoa</taxon>
        <taxon>Arthropoda</taxon>
        <taxon>Chelicerata</taxon>
        <taxon>Arachnida</taxon>
        <taxon>Acari</taxon>
        <taxon>Parasitiformes</taxon>
        <taxon>Mesostigmata</taxon>
        <taxon>Gamasina</taxon>
        <taxon>Phytoseioidea</taxon>
        <taxon>Phytoseiidae</taxon>
        <taxon>Typhlodrominae</taxon>
        <taxon>Galendromus</taxon>
    </lineage>
</organism>
<dbReference type="GO" id="GO:0030686">
    <property type="term" value="C:90S preribosome"/>
    <property type="evidence" value="ECO:0007669"/>
    <property type="project" value="InterPro"/>
</dbReference>
<evidence type="ECO:0000256" key="2">
    <source>
        <dbReference type="ARBA" id="ARBA00011022"/>
    </source>
</evidence>
<evidence type="ECO:0000256" key="3">
    <source>
        <dbReference type="ARBA" id="ARBA00023242"/>
    </source>
</evidence>
<feature type="compositionally biased region" description="Basic residues" evidence="4">
    <location>
        <begin position="9"/>
        <end position="19"/>
    </location>
</feature>
<protein>
    <submittedName>
        <fullName evidence="6">Uncharacterized protein LOC100900081</fullName>
    </submittedName>
</protein>
<comment type="similarity">
    <text evidence="2">Belongs to the SLX9 family.</text>
</comment>
<dbReference type="InterPro" id="IPR028160">
    <property type="entry name" value="Slx9-like"/>
</dbReference>
<gene>
    <name evidence="6" type="primary">LOC100900081</name>
</gene>
<feature type="region of interest" description="Disordered" evidence="4">
    <location>
        <begin position="112"/>
        <end position="148"/>
    </location>
</feature>